<reference evidence="1" key="2">
    <citation type="journal article" date="2015" name="Fish Shellfish Immunol.">
        <title>Early steps in the European eel (Anguilla anguilla)-Vibrio vulnificus interaction in the gills: Role of the RtxA13 toxin.</title>
        <authorList>
            <person name="Callol A."/>
            <person name="Pajuelo D."/>
            <person name="Ebbesson L."/>
            <person name="Teles M."/>
            <person name="MacKenzie S."/>
            <person name="Amaro C."/>
        </authorList>
    </citation>
    <scope>NUCLEOTIDE SEQUENCE</scope>
</reference>
<dbReference type="EMBL" id="GBXM01054468">
    <property type="protein sequence ID" value="JAH54109.1"/>
    <property type="molecule type" value="Transcribed_RNA"/>
</dbReference>
<name>A0A0E9TKA3_ANGAN</name>
<sequence>MSDPISPNGLMDTEKD</sequence>
<protein>
    <submittedName>
        <fullName evidence="1">Uncharacterized protein</fullName>
    </submittedName>
</protein>
<organism evidence="1">
    <name type="scientific">Anguilla anguilla</name>
    <name type="common">European freshwater eel</name>
    <name type="synonym">Muraena anguilla</name>
    <dbReference type="NCBI Taxonomy" id="7936"/>
    <lineage>
        <taxon>Eukaryota</taxon>
        <taxon>Metazoa</taxon>
        <taxon>Chordata</taxon>
        <taxon>Craniata</taxon>
        <taxon>Vertebrata</taxon>
        <taxon>Euteleostomi</taxon>
        <taxon>Actinopterygii</taxon>
        <taxon>Neopterygii</taxon>
        <taxon>Teleostei</taxon>
        <taxon>Anguilliformes</taxon>
        <taxon>Anguillidae</taxon>
        <taxon>Anguilla</taxon>
    </lineage>
</organism>
<reference evidence="1" key="1">
    <citation type="submission" date="2014-11" db="EMBL/GenBank/DDBJ databases">
        <authorList>
            <person name="Amaro Gonzalez C."/>
        </authorList>
    </citation>
    <scope>NUCLEOTIDE SEQUENCE</scope>
</reference>
<evidence type="ECO:0000313" key="1">
    <source>
        <dbReference type="EMBL" id="JAH54109.1"/>
    </source>
</evidence>
<dbReference type="AlphaFoldDB" id="A0A0E9TKA3"/>
<proteinExistence type="predicted"/>
<accession>A0A0E9TKA3</accession>